<dbReference type="PROSITE" id="PS50883">
    <property type="entry name" value="EAL"/>
    <property type="match status" value="1"/>
</dbReference>
<comment type="caution">
    <text evidence="2">The sequence shown here is derived from an EMBL/GenBank/DDBJ whole genome shotgun (WGS) entry which is preliminary data.</text>
</comment>
<dbReference type="PANTHER" id="PTHR33121">
    <property type="entry name" value="CYCLIC DI-GMP PHOSPHODIESTERASE PDEF"/>
    <property type="match status" value="1"/>
</dbReference>
<dbReference type="EMBL" id="JAQIFT010000061">
    <property type="protein sequence ID" value="MDA3733203.1"/>
    <property type="molecule type" value="Genomic_DNA"/>
</dbReference>
<dbReference type="InterPro" id="IPR001633">
    <property type="entry name" value="EAL_dom"/>
</dbReference>
<reference evidence="2" key="1">
    <citation type="journal article" date="2023" name="Int. J. Syst. Evol. Microbiol.">
        <title>&lt;i&gt;Holtiella tumoricola&lt;/i&gt; gen. nov. sp. nov., isolated from a human clinical sample.</title>
        <authorList>
            <person name="Allen-Vercoe E."/>
            <person name="Daigneault M.C."/>
            <person name="Vancuren S.J."/>
            <person name="Cochrane K."/>
            <person name="O'Neal L.L."/>
            <person name="Sankaranarayanan K."/>
            <person name="Lawson P.A."/>
        </authorList>
    </citation>
    <scope>NUCLEOTIDE SEQUENCE</scope>
    <source>
        <strain evidence="2">CC70A</strain>
    </source>
</reference>
<dbReference type="RefSeq" id="WP_271013088.1">
    <property type="nucleotide sequence ID" value="NZ_JAQIFT010000061.1"/>
</dbReference>
<dbReference type="SMART" id="SM00052">
    <property type="entry name" value="EAL"/>
    <property type="match status" value="1"/>
</dbReference>
<dbReference type="SUPFAM" id="SSF141868">
    <property type="entry name" value="EAL domain-like"/>
    <property type="match status" value="1"/>
</dbReference>
<dbReference type="Gene3D" id="3.20.20.450">
    <property type="entry name" value="EAL domain"/>
    <property type="match status" value="1"/>
</dbReference>
<keyword evidence="3" id="KW-1185">Reference proteome</keyword>
<accession>A0AA42J2H6</accession>
<organism evidence="2 3">
    <name type="scientific">Holtiella tumoricola</name>
    <dbReference type="NCBI Taxonomy" id="3018743"/>
    <lineage>
        <taxon>Bacteria</taxon>
        <taxon>Bacillati</taxon>
        <taxon>Bacillota</taxon>
        <taxon>Clostridia</taxon>
        <taxon>Lachnospirales</taxon>
        <taxon>Cellulosilyticaceae</taxon>
        <taxon>Holtiella</taxon>
    </lineage>
</organism>
<feature type="domain" description="EAL" evidence="1">
    <location>
        <begin position="162"/>
        <end position="403"/>
    </location>
</feature>
<gene>
    <name evidence="2" type="ORF">PBV87_17130</name>
</gene>
<evidence type="ECO:0000313" key="2">
    <source>
        <dbReference type="EMBL" id="MDA3733203.1"/>
    </source>
</evidence>
<protein>
    <submittedName>
        <fullName evidence="2">EAL domain-containing protein</fullName>
    </submittedName>
</protein>
<sequence length="403" mass="48075">MKSYINVSNILEYKNNKSFYLYDKICMLKIQNANLLLMYLGEDYYYEYLEQVISEIYIYLQKDNINHSLYPYILDNSTLIVAGKMEMEEEKFLEITRRLYKKFYYIKLNRPNLPMLMRFAVVIRQGDMMKCAIEALYAERNLQRNYIVYEEDISKDADIRQELNVINTIYWAIENDGVIPYYQGIYNNKKRCIDKYEALMRIRDRDGNIYAPVYFMEVAKKYNVYTKLSKIMIKKIFQEVENRNMNVSVNLSIYDISSSEFKKVLFKLLESRQSDALIIFEIIEDEVFKDIFLLKQFIKEVKKYDIKIAIDDFGAGYSNLAKTTEICPDYIKVDGSITKNIHKCKKNRHILKSIIELAKNMNAYTVVEYVDNPEIQGYLEEYKVDFSQGYYFSRPLPIEQLEL</sequence>
<dbReference type="CDD" id="cd01948">
    <property type="entry name" value="EAL"/>
    <property type="match status" value="1"/>
</dbReference>
<dbReference type="Proteomes" id="UP001169242">
    <property type="component" value="Unassembled WGS sequence"/>
</dbReference>
<dbReference type="PANTHER" id="PTHR33121:SF71">
    <property type="entry name" value="OXYGEN SENSOR PROTEIN DOSP"/>
    <property type="match status" value="1"/>
</dbReference>
<proteinExistence type="predicted"/>
<dbReference type="InterPro" id="IPR050706">
    <property type="entry name" value="Cyclic-di-GMP_PDE-like"/>
</dbReference>
<dbReference type="AlphaFoldDB" id="A0AA42J2H6"/>
<dbReference type="InterPro" id="IPR035919">
    <property type="entry name" value="EAL_sf"/>
</dbReference>
<evidence type="ECO:0000259" key="1">
    <source>
        <dbReference type="PROSITE" id="PS50883"/>
    </source>
</evidence>
<evidence type="ECO:0000313" key="3">
    <source>
        <dbReference type="Proteomes" id="UP001169242"/>
    </source>
</evidence>
<name>A0AA42J2H6_9FIRM</name>
<dbReference type="GO" id="GO:0071111">
    <property type="term" value="F:cyclic-guanylate-specific phosphodiesterase activity"/>
    <property type="evidence" value="ECO:0007669"/>
    <property type="project" value="InterPro"/>
</dbReference>
<dbReference type="Pfam" id="PF00563">
    <property type="entry name" value="EAL"/>
    <property type="match status" value="1"/>
</dbReference>